<evidence type="ECO:0000313" key="9">
    <source>
        <dbReference type="Proteomes" id="UP000509704"/>
    </source>
</evidence>
<evidence type="ECO:0008006" key="10">
    <source>
        <dbReference type="Google" id="ProtNLM"/>
    </source>
</evidence>
<sequence length="866" mass="99971">MPHNTFFGNLEVPGPNGTLPVPPQLLHKNTTTVNQILGLPGMFSTFSGHDLRNLRILAITASSLSIVSCVVSVFFLLNIDRRRRTFRHDLVFFLFICDLVKAFVLMIYPLVILVRNDVYSSPQFYNTLGWFTAYCVEGADLAIFFFAIHFALLIFKPSWKWRNKRSKNVEGGLYQFRAYIWPITALAPLVLASLAFVNFKLIDTQDLIDNTVVVLDNNNYHFDDFAKLGGYKPYSAWCYLPPFPLWYKLVLSWGPRYFVIVFIFVLYLSIYIFVRRQSSRIKSQIHDFKHKQEAEREKARIKTSLGMLLWGIQKYVLIPFLHILKNLRNFLFLSLEDSSDSSRGKSIPSSLFSYRAEDDASCISNHATNSNRKSEYYASKMNESSIRYVPGVAMDESKNGEISNNNRGFKSLSDLQNIAPTEVNANPKRISITGKGFYHYSENDVVKVTNEAHHEVPGPNQGDNSFQTFFSPIEQPFIKNDSVEEDRISNGHQEVGPQTVVQGESTFNEVQATFQKQTYADMKKRRMQIQKNLRSIFVYPFSYIAIWIFPLIVDATQYNIEPIHGPVVWLVYLATIAQPLNGFVDAVVFLYREKPWKYSWRDVQAKELAEKCHAKGDMDRKDLYELYNSDWGRKGWYYCGRFKKKECLRHKPQRWKRAIWFVNRFFVGLIRNNFSYEDNCDDSSYWSRYYLLDRNCQPTDGSKSAPHERQLSFPSDSTTTSDCFINGLSYVEVPIFWRFIHLFPMLKGVDLDELNRELRLKTLGDEFSGRTAPRNLSTPECSANMSIFKPNYSVGGSGKTGFSQEKFHLEPSYTHDNFNLNTDFSDVVKNLAPTSMDAHNHDDENKVQTNDDMDMMAFLKGSSSLA</sequence>
<comment type="subcellular location">
    <subcellularLocation>
        <location evidence="1">Membrane</location>
        <topology evidence="1">Multi-pass membrane protein</topology>
    </subcellularLocation>
</comment>
<organism evidence="8 9">
    <name type="scientific">Zygotorulaspora mrakii</name>
    <name type="common">Zygosaccharomyces mrakii</name>
    <dbReference type="NCBI Taxonomy" id="42260"/>
    <lineage>
        <taxon>Eukaryota</taxon>
        <taxon>Fungi</taxon>
        <taxon>Dikarya</taxon>
        <taxon>Ascomycota</taxon>
        <taxon>Saccharomycotina</taxon>
        <taxon>Saccharomycetes</taxon>
        <taxon>Saccharomycetales</taxon>
        <taxon>Saccharomycetaceae</taxon>
        <taxon>Zygotorulaspora</taxon>
    </lineage>
</organism>
<feature type="transmembrane region" description="Helical" evidence="5">
    <location>
        <begin position="56"/>
        <end position="78"/>
    </location>
</feature>
<keyword evidence="3 5" id="KW-1133">Transmembrane helix</keyword>
<evidence type="ECO:0000256" key="1">
    <source>
        <dbReference type="ARBA" id="ARBA00004141"/>
    </source>
</evidence>
<evidence type="ECO:0000256" key="3">
    <source>
        <dbReference type="ARBA" id="ARBA00022989"/>
    </source>
</evidence>
<dbReference type="RefSeq" id="XP_037143657.1">
    <property type="nucleotide sequence ID" value="XM_037287762.1"/>
</dbReference>
<evidence type="ECO:0000259" key="7">
    <source>
        <dbReference type="Pfam" id="PF11970"/>
    </source>
</evidence>
<evidence type="ECO:0000256" key="5">
    <source>
        <dbReference type="SAM" id="Phobius"/>
    </source>
</evidence>
<evidence type="ECO:0000313" key="8">
    <source>
        <dbReference type="EMBL" id="QLG71929.1"/>
    </source>
</evidence>
<dbReference type="GO" id="GO:0007189">
    <property type="term" value="P:adenylate cyclase-activating G protein-coupled receptor signaling pathway"/>
    <property type="evidence" value="ECO:0007669"/>
    <property type="project" value="TreeGrafter"/>
</dbReference>
<feature type="domain" description="G protein-coupled receptor GPR1/2/3 C-terminal" evidence="7">
    <location>
        <begin position="523"/>
        <end position="598"/>
    </location>
</feature>
<dbReference type="KEGG" id="zmk:HG535_0C02810"/>
<dbReference type="GO" id="GO:0004930">
    <property type="term" value="F:G protein-coupled receptor activity"/>
    <property type="evidence" value="ECO:0007669"/>
    <property type="project" value="TreeGrafter"/>
</dbReference>
<dbReference type="EMBL" id="CP058606">
    <property type="protein sequence ID" value="QLG71929.1"/>
    <property type="molecule type" value="Genomic_DNA"/>
</dbReference>
<dbReference type="GO" id="GO:0005886">
    <property type="term" value="C:plasma membrane"/>
    <property type="evidence" value="ECO:0007669"/>
    <property type="project" value="TreeGrafter"/>
</dbReference>
<gene>
    <name evidence="8" type="ORF">HG535_0C02810</name>
</gene>
<keyword evidence="9" id="KW-1185">Reference proteome</keyword>
<dbReference type="Gene3D" id="1.20.1070.10">
    <property type="entry name" value="Rhodopsin 7-helix transmembrane proteins"/>
    <property type="match status" value="1"/>
</dbReference>
<dbReference type="GeneID" id="59235626"/>
<dbReference type="Pfam" id="PF11710">
    <property type="entry name" value="Git3"/>
    <property type="match status" value="1"/>
</dbReference>
<dbReference type="PANTHER" id="PTHR23112">
    <property type="entry name" value="G PROTEIN-COUPLED RECEPTOR 157-RELATED"/>
    <property type="match status" value="1"/>
</dbReference>
<reference evidence="8 9" key="1">
    <citation type="submission" date="2020-07" db="EMBL/GenBank/DDBJ databases">
        <title>The yeast mating-type switching endonuclease HO is a domesticated member of an unorthodox homing genetic element family.</title>
        <authorList>
            <person name="Coughlan A.Y."/>
            <person name="Lombardi L."/>
            <person name="Braun-Galleani S."/>
            <person name="Martos A.R."/>
            <person name="Galeote V."/>
            <person name="Bigey F."/>
            <person name="Dequin S."/>
            <person name="Byrne K.P."/>
            <person name="Wolfe K.H."/>
        </authorList>
    </citation>
    <scope>NUCLEOTIDE SEQUENCE [LARGE SCALE GENOMIC DNA]</scope>
    <source>
        <strain evidence="8 9">NRRL Y-6702</strain>
    </source>
</reference>
<feature type="domain" description="Glucose receptor Git3-like N-terminal" evidence="6">
    <location>
        <begin position="52"/>
        <end position="280"/>
    </location>
</feature>
<feature type="transmembrane region" description="Helical" evidence="5">
    <location>
        <begin position="176"/>
        <end position="197"/>
    </location>
</feature>
<dbReference type="Proteomes" id="UP000509704">
    <property type="component" value="Chromosome 3"/>
</dbReference>
<dbReference type="SUPFAM" id="SSF81321">
    <property type="entry name" value="Family A G protein-coupled receptor-like"/>
    <property type="match status" value="1"/>
</dbReference>
<dbReference type="InterPro" id="IPR022596">
    <property type="entry name" value="GPR1/2/3_C"/>
</dbReference>
<evidence type="ECO:0000259" key="6">
    <source>
        <dbReference type="Pfam" id="PF11710"/>
    </source>
</evidence>
<keyword evidence="4 5" id="KW-0472">Membrane</keyword>
<dbReference type="Pfam" id="PF11970">
    <property type="entry name" value="GPR_Gpa2_C"/>
    <property type="match status" value="1"/>
</dbReference>
<feature type="transmembrane region" description="Helical" evidence="5">
    <location>
        <begin position="131"/>
        <end position="155"/>
    </location>
</feature>
<evidence type="ECO:0000256" key="2">
    <source>
        <dbReference type="ARBA" id="ARBA00022692"/>
    </source>
</evidence>
<feature type="transmembrane region" description="Helical" evidence="5">
    <location>
        <begin position="532"/>
        <end position="549"/>
    </location>
</feature>
<name>A0A7H9B1S6_ZYGMR</name>
<feature type="transmembrane region" description="Helical" evidence="5">
    <location>
        <begin position="569"/>
        <end position="591"/>
    </location>
</feature>
<dbReference type="CDD" id="cd00637">
    <property type="entry name" value="7tm_classA_rhodopsin-like"/>
    <property type="match status" value="1"/>
</dbReference>
<protein>
    <recommendedName>
        <fullName evidence="10">G-protein coupled receptors family 1 profile domain-containing protein</fullName>
    </recommendedName>
</protein>
<accession>A0A7H9B1S6</accession>
<feature type="transmembrane region" description="Helical" evidence="5">
    <location>
        <begin position="257"/>
        <end position="274"/>
    </location>
</feature>
<feature type="transmembrane region" description="Helical" evidence="5">
    <location>
        <begin position="90"/>
        <end position="111"/>
    </location>
</feature>
<dbReference type="InterPro" id="IPR023041">
    <property type="entry name" value="Glucose_rcpt_Git3-like_N"/>
</dbReference>
<dbReference type="PANTHER" id="PTHR23112:SF37">
    <property type="entry name" value="G PROTEIN-COUPLED RECEPTOR GPR1"/>
    <property type="match status" value="1"/>
</dbReference>
<evidence type="ECO:0000256" key="4">
    <source>
        <dbReference type="ARBA" id="ARBA00023136"/>
    </source>
</evidence>
<dbReference type="AlphaFoldDB" id="A0A7H9B1S6"/>
<proteinExistence type="predicted"/>
<keyword evidence="2 5" id="KW-0812">Transmembrane</keyword>
<dbReference type="OrthoDB" id="5368598at2759"/>